<dbReference type="EMBL" id="JBHSBY010000035">
    <property type="protein sequence ID" value="MFC4196571.1"/>
    <property type="molecule type" value="Genomic_DNA"/>
</dbReference>
<evidence type="ECO:0000256" key="16">
    <source>
        <dbReference type="ARBA" id="ARBA00044900"/>
    </source>
</evidence>
<feature type="transmembrane region" description="Helical" evidence="25">
    <location>
        <begin position="388"/>
        <end position="406"/>
    </location>
</feature>
<dbReference type="RefSeq" id="WP_378959903.1">
    <property type="nucleotide sequence ID" value="NZ_JBHRXC010000001.1"/>
</dbReference>
<feature type="transmembrane region" description="Helical" evidence="25">
    <location>
        <begin position="54"/>
        <end position="78"/>
    </location>
</feature>
<comment type="catalytic activity">
    <reaction evidence="16">
        <text>L-lysyl-L-lysine(out) = L-lysyl-L-lysine(in)</text>
        <dbReference type="Rhea" id="RHEA:79403"/>
        <dbReference type="ChEBI" id="CHEBI:229956"/>
    </reaction>
</comment>
<feature type="transmembrane region" description="Helical" evidence="25">
    <location>
        <begin position="12"/>
        <end position="34"/>
    </location>
</feature>
<evidence type="ECO:0000256" key="5">
    <source>
        <dbReference type="ARBA" id="ARBA00022989"/>
    </source>
</evidence>
<protein>
    <recommendedName>
        <fullName evidence="21">Lysosomal dipeptide transporter MFSD1</fullName>
    </recommendedName>
    <alternativeName>
        <fullName evidence="22">Major facilitator superfamily domain-containing protein 1</fullName>
    </alternativeName>
</protein>
<comment type="catalytic activity">
    <reaction evidence="17">
        <text>L-arginyl-glycine(out) = L-arginyl-glycine(in)</text>
        <dbReference type="Rhea" id="RHEA:79391"/>
        <dbReference type="ChEBI" id="CHEBI:229955"/>
    </reaction>
</comment>
<comment type="function">
    <text evidence="23">Lysosomal dipeptide uniporter that selectively exports lysine, arginine or histidine-containing dipeptides with a net positive charge from the lysosome lumen into the cytosol. Could play a role in a specific type of protein O-glycosylation indirectly regulating macrophages migration and tissue invasion. Also essential for liver homeostasis.</text>
</comment>
<reference evidence="28" key="1">
    <citation type="journal article" date="2019" name="Int. J. Syst. Evol. Microbiol.">
        <title>The Global Catalogue of Microorganisms (GCM) 10K type strain sequencing project: providing services to taxonomists for standard genome sequencing and annotation.</title>
        <authorList>
            <consortium name="The Broad Institute Genomics Platform"/>
            <consortium name="The Broad Institute Genome Sequencing Center for Infectious Disease"/>
            <person name="Wu L."/>
            <person name="Ma J."/>
        </authorList>
    </citation>
    <scope>NUCLEOTIDE SEQUENCE [LARGE SCALE GENOMIC DNA]</scope>
    <source>
        <strain evidence="28">CCM 8689</strain>
    </source>
</reference>
<evidence type="ECO:0000259" key="26">
    <source>
        <dbReference type="PROSITE" id="PS50850"/>
    </source>
</evidence>
<comment type="catalytic activity">
    <reaction evidence="12">
        <text>L-lysyl-L-alpha-amino acid(out) = L-lysyl-L-alpha-amino acid(in)</text>
        <dbReference type="Rhea" id="RHEA:79387"/>
        <dbReference type="ChEBI" id="CHEBI:229965"/>
    </reaction>
</comment>
<evidence type="ECO:0000256" key="11">
    <source>
        <dbReference type="ARBA" id="ARBA00044884"/>
    </source>
</evidence>
<evidence type="ECO:0000256" key="3">
    <source>
        <dbReference type="ARBA" id="ARBA00022448"/>
    </source>
</evidence>
<comment type="catalytic activity">
    <reaction evidence="11">
        <text>L-alpha-aminoacyl-L-histidine(out) = L-alpha-aminoacyl-L-histidine(in)</text>
        <dbReference type="Rhea" id="RHEA:79375"/>
        <dbReference type="ChEBI" id="CHEBI:229967"/>
    </reaction>
</comment>
<evidence type="ECO:0000256" key="22">
    <source>
        <dbReference type="ARBA" id="ARBA00045018"/>
    </source>
</evidence>
<dbReference type="Pfam" id="PF07690">
    <property type="entry name" value="MFS_1"/>
    <property type="match status" value="1"/>
</dbReference>
<comment type="catalytic activity">
    <reaction evidence="8">
        <text>L-lysyl-L-alanine(out) = L-lysyl-L-alanine(in)</text>
        <dbReference type="Rhea" id="RHEA:79399"/>
        <dbReference type="ChEBI" id="CHEBI:229954"/>
    </reaction>
</comment>
<evidence type="ECO:0000256" key="2">
    <source>
        <dbReference type="ARBA" id="ARBA00008335"/>
    </source>
</evidence>
<evidence type="ECO:0000256" key="25">
    <source>
        <dbReference type="SAM" id="Phobius"/>
    </source>
</evidence>
<feature type="transmembrane region" description="Helical" evidence="25">
    <location>
        <begin position="85"/>
        <end position="108"/>
    </location>
</feature>
<comment type="similarity">
    <text evidence="2">Belongs to the major facilitator superfamily.</text>
</comment>
<feature type="transmembrane region" description="Helical" evidence="25">
    <location>
        <begin position="139"/>
        <end position="162"/>
    </location>
</feature>
<comment type="subunit">
    <text evidence="24">Homodimer. Interacts with lysosomal protein GLMP (via lumenal domain); the interaction starts while both proteins are still in the endoplasmic reticulum and is required for stabilization of MFSD1 in lysosomes but has no direct effect on its targeting to lysosomes or transporter activity.</text>
</comment>
<comment type="catalytic activity">
    <reaction evidence="19">
        <text>L-alanyl-L-lysine(out) = L-alanyl-L-lysine(in)</text>
        <dbReference type="Rhea" id="RHEA:79415"/>
        <dbReference type="ChEBI" id="CHEBI:192470"/>
    </reaction>
</comment>
<feature type="transmembrane region" description="Helical" evidence="25">
    <location>
        <begin position="291"/>
        <end position="309"/>
    </location>
</feature>
<evidence type="ECO:0000256" key="24">
    <source>
        <dbReference type="ARBA" id="ARBA00046376"/>
    </source>
</evidence>
<sequence length="422" mass="45538">MKNNTSSTMLEGAKRGFIIAWVLGLVFYFLEYVARSSPAVMIPQLSDNFKISTLMVSTVLGTYYYTYSVTSLIAGICLDRFGGRYPISLGTLTLSAGCLIFASHSLFLGDLGRLLQGAGSAFAFTGCVYLAAHGFSSKYLATAIGFTQCMGMLGGSVGQFAVGKLVHGGLSIGIFWLAMGIICAIVGLMMFFVIPKEQINTENRGELKNIFIPYKIVFSNTQSYLSGLISGLLFAPTTIFAMTWGVAFFQQDRHYTYSSAVLVCSMVPLGWVVGCPLLGWISDLKGKRKPVISVGILIMMMSFSQLIYVPTLMPAVISMLIFGIASGAAMLPYSIIKEANPDHVKGSATGGINFLTFGITAILGPTFGKLYGKTLETVTDHETHFTQAGNFMLLVMGAALIASLIIRETGQKRLIKPHVFRG</sequence>
<dbReference type="InterPro" id="IPR052187">
    <property type="entry name" value="MFSD1"/>
</dbReference>
<evidence type="ECO:0000256" key="17">
    <source>
        <dbReference type="ARBA" id="ARBA00044903"/>
    </source>
</evidence>
<keyword evidence="4 25" id="KW-0812">Transmembrane</keyword>
<evidence type="ECO:0000313" key="28">
    <source>
        <dbReference type="Proteomes" id="UP001595792"/>
    </source>
</evidence>
<comment type="catalytic activity">
    <reaction evidence="10">
        <text>L-alpha-aminoacyl-L-arginine(out) = L-alpha-aminoacyl-L-arginine(in)</text>
        <dbReference type="Rhea" id="RHEA:79367"/>
        <dbReference type="ChEBI" id="CHEBI:229968"/>
    </reaction>
</comment>
<feature type="transmembrane region" description="Helical" evidence="25">
    <location>
        <begin position="174"/>
        <end position="194"/>
    </location>
</feature>
<dbReference type="InterPro" id="IPR011701">
    <property type="entry name" value="MFS"/>
</dbReference>
<evidence type="ECO:0000256" key="6">
    <source>
        <dbReference type="ARBA" id="ARBA00023136"/>
    </source>
</evidence>
<keyword evidence="6 25" id="KW-0472">Membrane</keyword>
<comment type="catalytic activity">
    <reaction evidence="18">
        <text>L-histidyl-L-alpha-amino acid(out) = L-histidyl-L-alpha-amino acid(in)</text>
        <dbReference type="Rhea" id="RHEA:79379"/>
        <dbReference type="ChEBI" id="CHEBI:229964"/>
    </reaction>
</comment>
<dbReference type="Proteomes" id="UP001595792">
    <property type="component" value="Unassembled WGS sequence"/>
</dbReference>
<keyword evidence="5 25" id="KW-1133">Transmembrane helix</keyword>
<dbReference type="PROSITE" id="PS50850">
    <property type="entry name" value="MFS"/>
    <property type="match status" value="1"/>
</dbReference>
<feature type="transmembrane region" description="Helical" evidence="25">
    <location>
        <begin position="255"/>
        <end position="279"/>
    </location>
</feature>
<dbReference type="InterPro" id="IPR020846">
    <property type="entry name" value="MFS_dom"/>
</dbReference>
<evidence type="ECO:0000256" key="8">
    <source>
        <dbReference type="ARBA" id="ARBA00044876"/>
    </source>
</evidence>
<feature type="transmembrane region" description="Helical" evidence="25">
    <location>
        <begin position="224"/>
        <end position="249"/>
    </location>
</feature>
<comment type="catalytic activity">
    <reaction evidence="9">
        <text>L-histidyl-glycine(out) = L-histidyl-glycine(in)</text>
        <dbReference type="Rhea" id="RHEA:79395"/>
        <dbReference type="ChEBI" id="CHEBI:229957"/>
    </reaction>
</comment>
<accession>A0ABV8NIH2</accession>
<dbReference type="SUPFAM" id="SSF103473">
    <property type="entry name" value="MFS general substrate transporter"/>
    <property type="match status" value="1"/>
</dbReference>
<evidence type="ECO:0000256" key="13">
    <source>
        <dbReference type="ARBA" id="ARBA00044893"/>
    </source>
</evidence>
<evidence type="ECO:0000256" key="14">
    <source>
        <dbReference type="ARBA" id="ARBA00044898"/>
    </source>
</evidence>
<feature type="transmembrane region" description="Helical" evidence="25">
    <location>
        <begin position="348"/>
        <end position="368"/>
    </location>
</feature>
<comment type="catalytic activity">
    <reaction evidence="14">
        <text>L-aspartyl-L-lysine(out) = L-aspartyl-L-lysine(in)</text>
        <dbReference type="Rhea" id="RHEA:79411"/>
        <dbReference type="ChEBI" id="CHEBI:229953"/>
    </reaction>
</comment>
<evidence type="ECO:0000256" key="23">
    <source>
        <dbReference type="ARBA" id="ARBA00045709"/>
    </source>
</evidence>
<dbReference type="Gene3D" id="1.20.1250.20">
    <property type="entry name" value="MFS general substrate transporter like domains"/>
    <property type="match status" value="2"/>
</dbReference>
<dbReference type="CDD" id="cd06174">
    <property type="entry name" value="MFS"/>
    <property type="match status" value="1"/>
</dbReference>
<proteinExistence type="inferred from homology"/>
<feature type="transmembrane region" description="Helical" evidence="25">
    <location>
        <begin position="114"/>
        <end position="132"/>
    </location>
</feature>
<keyword evidence="3" id="KW-0813">Transport</keyword>
<evidence type="ECO:0000256" key="10">
    <source>
        <dbReference type="ARBA" id="ARBA00044881"/>
    </source>
</evidence>
<comment type="catalytic activity">
    <reaction evidence="15">
        <text>L-arginyl-L-alpha-amino acid(out) = L-arginyl-L-alpha-amino acid(in)</text>
        <dbReference type="Rhea" id="RHEA:79371"/>
        <dbReference type="ChEBI" id="CHEBI:84315"/>
    </reaction>
</comment>
<name>A0ABV8NIH2_9SPHI</name>
<dbReference type="PANTHER" id="PTHR23512">
    <property type="entry name" value="MAJOR FACILITATOR SUPERFAMILY DOMAIN-CONTAINING PROTEIN 1"/>
    <property type="match status" value="1"/>
</dbReference>
<gene>
    <name evidence="27" type="ORF">ACFOUY_07670</name>
</gene>
<evidence type="ECO:0000256" key="19">
    <source>
        <dbReference type="ARBA" id="ARBA00044919"/>
    </source>
</evidence>
<evidence type="ECO:0000256" key="7">
    <source>
        <dbReference type="ARBA" id="ARBA00023228"/>
    </source>
</evidence>
<feature type="transmembrane region" description="Helical" evidence="25">
    <location>
        <begin position="315"/>
        <end position="336"/>
    </location>
</feature>
<keyword evidence="28" id="KW-1185">Reference proteome</keyword>
<evidence type="ECO:0000313" key="27">
    <source>
        <dbReference type="EMBL" id="MFC4196571.1"/>
    </source>
</evidence>
<organism evidence="27 28">
    <name type="scientific">Pedobacter jamesrossensis</name>
    <dbReference type="NCBI Taxonomy" id="1908238"/>
    <lineage>
        <taxon>Bacteria</taxon>
        <taxon>Pseudomonadati</taxon>
        <taxon>Bacteroidota</taxon>
        <taxon>Sphingobacteriia</taxon>
        <taxon>Sphingobacteriales</taxon>
        <taxon>Sphingobacteriaceae</taxon>
        <taxon>Pedobacter</taxon>
    </lineage>
</organism>
<feature type="domain" description="Major facilitator superfamily (MFS) profile" evidence="26">
    <location>
        <begin position="17"/>
        <end position="414"/>
    </location>
</feature>
<evidence type="ECO:0000256" key="21">
    <source>
        <dbReference type="ARBA" id="ARBA00044985"/>
    </source>
</evidence>
<evidence type="ECO:0000256" key="20">
    <source>
        <dbReference type="ARBA" id="ARBA00044924"/>
    </source>
</evidence>
<comment type="subcellular location">
    <subcellularLocation>
        <location evidence="1">Lysosome membrane</location>
        <topology evidence="1">Multi-pass membrane protein</topology>
    </subcellularLocation>
</comment>
<keyword evidence="7" id="KW-0458">Lysosome</keyword>
<comment type="catalytic activity">
    <reaction evidence="13">
        <text>L-alpha-aminoacyl-L-lysine(out) = L-alpha-aminoacyl-L-lysine(in)</text>
        <dbReference type="Rhea" id="RHEA:79383"/>
        <dbReference type="ChEBI" id="CHEBI:229966"/>
    </reaction>
</comment>
<comment type="catalytic activity">
    <reaction evidence="20">
        <text>L-lysyl-glycine(out) = L-lysyl-glycine(in)</text>
        <dbReference type="Rhea" id="RHEA:79407"/>
        <dbReference type="ChEBI" id="CHEBI:191202"/>
    </reaction>
</comment>
<evidence type="ECO:0000256" key="18">
    <source>
        <dbReference type="ARBA" id="ARBA00044912"/>
    </source>
</evidence>
<evidence type="ECO:0000256" key="4">
    <source>
        <dbReference type="ARBA" id="ARBA00022692"/>
    </source>
</evidence>
<evidence type="ECO:0000256" key="15">
    <source>
        <dbReference type="ARBA" id="ARBA00044899"/>
    </source>
</evidence>
<evidence type="ECO:0000256" key="9">
    <source>
        <dbReference type="ARBA" id="ARBA00044878"/>
    </source>
</evidence>
<evidence type="ECO:0000256" key="12">
    <source>
        <dbReference type="ARBA" id="ARBA00044891"/>
    </source>
</evidence>
<dbReference type="InterPro" id="IPR036259">
    <property type="entry name" value="MFS_trans_sf"/>
</dbReference>
<evidence type="ECO:0000256" key="1">
    <source>
        <dbReference type="ARBA" id="ARBA00004155"/>
    </source>
</evidence>
<dbReference type="PANTHER" id="PTHR23512:SF3">
    <property type="entry name" value="MAJOR FACILITATOR SUPERFAMILY DOMAIN-CONTAINING PROTEIN 1"/>
    <property type="match status" value="1"/>
</dbReference>
<comment type="caution">
    <text evidence="27">The sequence shown here is derived from an EMBL/GenBank/DDBJ whole genome shotgun (WGS) entry which is preliminary data.</text>
</comment>